<dbReference type="SUPFAM" id="SSF50692">
    <property type="entry name" value="ADC-like"/>
    <property type="match status" value="1"/>
</dbReference>
<dbReference type="InterPro" id="IPR027417">
    <property type="entry name" value="P-loop_NTPase"/>
</dbReference>
<dbReference type="FunFam" id="3.40.50.300:FF:000149">
    <property type="entry name" value="Nuclear valosin-containing protein-like"/>
    <property type="match status" value="1"/>
</dbReference>
<evidence type="ECO:0000256" key="13">
    <source>
        <dbReference type="ARBA" id="ARBA00032509"/>
    </source>
</evidence>
<dbReference type="InterPro" id="IPR009010">
    <property type="entry name" value="Asp_de-COase-like_dom_sf"/>
</dbReference>
<dbReference type="GO" id="GO:0005829">
    <property type="term" value="C:cytosol"/>
    <property type="evidence" value="ECO:0007669"/>
    <property type="project" value="UniProtKB-SubCell"/>
</dbReference>
<protein>
    <recommendedName>
        <fullName evidence="14">Peroxisomal ATPase PEX1</fullName>
    </recommendedName>
    <alternativeName>
        <fullName evidence="13">Peroxin-1</fullName>
    </alternativeName>
</protein>
<evidence type="ECO:0000256" key="3">
    <source>
        <dbReference type="ARBA" id="ARBA00022448"/>
    </source>
</evidence>
<comment type="similarity">
    <text evidence="2">Belongs to the AAA ATPase family.</text>
</comment>
<dbReference type="PANTHER" id="PTHR23077">
    <property type="entry name" value="AAA-FAMILY ATPASE"/>
    <property type="match status" value="1"/>
</dbReference>
<feature type="domain" description="AAA+ ATPase" evidence="19">
    <location>
        <begin position="397"/>
        <end position="545"/>
    </location>
</feature>
<evidence type="ECO:0000256" key="1">
    <source>
        <dbReference type="ARBA" id="ARBA00004514"/>
    </source>
</evidence>
<dbReference type="InterPro" id="IPR050168">
    <property type="entry name" value="AAA_ATPase_domain"/>
</dbReference>
<dbReference type="Gene3D" id="3.40.50.300">
    <property type="entry name" value="P-loop containing nucleotide triphosphate hydrolases"/>
    <property type="match status" value="2"/>
</dbReference>
<dbReference type="GO" id="GO:0016887">
    <property type="term" value="F:ATP hydrolysis activity"/>
    <property type="evidence" value="ECO:0007669"/>
    <property type="project" value="InterPro"/>
</dbReference>
<reference evidence="20 21" key="1">
    <citation type="journal article" date="2015" name="Fungal Genet. Biol.">
        <title>Evolution of novel wood decay mechanisms in Agaricales revealed by the genome sequences of Fistulina hepatica and Cylindrobasidium torrendii.</title>
        <authorList>
            <person name="Floudas D."/>
            <person name="Held B.W."/>
            <person name="Riley R."/>
            <person name="Nagy L.G."/>
            <person name="Koehler G."/>
            <person name="Ransdell A.S."/>
            <person name="Younus H."/>
            <person name="Chow J."/>
            <person name="Chiniquy J."/>
            <person name="Lipzen A."/>
            <person name="Tritt A."/>
            <person name="Sun H."/>
            <person name="Haridas S."/>
            <person name="LaButti K."/>
            <person name="Ohm R.A."/>
            <person name="Kues U."/>
            <person name="Blanchette R.A."/>
            <person name="Grigoriev I.V."/>
            <person name="Minto R.E."/>
            <person name="Hibbett D.S."/>
        </authorList>
    </citation>
    <scope>NUCLEOTIDE SEQUENCE [LARGE SCALE GENOMIC DNA]</scope>
    <source>
        <strain evidence="20 21">FP15055 ss-10</strain>
    </source>
</reference>
<keyword evidence="7" id="KW-0547">Nucleotide-binding</keyword>
<dbReference type="InterPro" id="IPR003960">
    <property type="entry name" value="ATPase_AAA_CS"/>
</dbReference>
<dbReference type="SMART" id="SM00382">
    <property type="entry name" value="AAA"/>
    <property type="match status" value="2"/>
</dbReference>
<dbReference type="FunFam" id="1.10.8.60:FF:000105">
    <property type="entry name" value="PeRoXisome assembly factor"/>
    <property type="match status" value="1"/>
</dbReference>
<comment type="subunit">
    <text evidence="17">Interacts with PEX6; forming the PEX1-PEX6 AAA ATPase complex, which is composed of a heterohexamer formed by a trimer of PEX1-PEX6 dimers.</text>
</comment>
<dbReference type="InterPro" id="IPR041569">
    <property type="entry name" value="AAA_lid_3"/>
</dbReference>
<accession>A0A0D7B017</accession>
<gene>
    <name evidence="20" type="ORF">CYLTODRAFT_493799</name>
</gene>
<dbReference type="SUPFAM" id="SSF54585">
    <property type="entry name" value="Cdc48 domain 2-like"/>
    <property type="match status" value="1"/>
</dbReference>
<evidence type="ECO:0000256" key="11">
    <source>
        <dbReference type="ARBA" id="ARBA00023136"/>
    </source>
</evidence>
<dbReference type="Gene3D" id="3.10.330.10">
    <property type="match status" value="1"/>
</dbReference>
<comment type="catalytic activity">
    <reaction evidence="16">
        <text>ATP + H2O = ADP + phosphate + H(+)</text>
        <dbReference type="Rhea" id="RHEA:13065"/>
        <dbReference type="ChEBI" id="CHEBI:15377"/>
        <dbReference type="ChEBI" id="CHEBI:15378"/>
        <dbReference type="ChEBI" id="CHEBI:30616"/>
        <dbReference type="ChEBI" id="CHEBI:43474"/>
        <dbReference type="ChEBI" id="CHEBI:456216"/>
    </reaction>
    <physiologicalReaction direction="left-to-right" evidence="16">
        <dbReference type="Rhea" id="RHEA:13066"/>
    </physiologicalReaction>
</comment>
<evidence type="ECO:0000256" key="8">
    <source>
        <dbReference type="ARBA" id="ARBA00022801"/>
    </source>
</evidence>
<keyword evidence="9" id="KW-0067">ATP-binding</keyword>
<feature type="domain" description="AAA+ ATPase" evidence="19">
    <location>
        <begin position="679"/>
        <end position="814"/>
    </location>
</feature>
<feature type="region of interest" description="Disordered" evidence="18">
    <location>
        <begin position="977"/>
        <end position="998"/>
    </location>
</feature>
<dbReference type="InterPro" id="IPR029067">
    <property type="entry name" value="CDC48_domain_2-like_sf"/>
</dbReference>
<evidence type="ECO:0000256" key="18">
    <source>
        <dbReference type="SAM" id="MobiDB-lite"/>
    </source>
</evidence>
<evidence type="ECO:0000256" key="7">
    <source>
        <dbReference type="ARBA" id="ARBA00022741"/>
    </source>
</evidence>
<keyword evidence="5" id="KW-0962">Peroxisome biogenesis</keyword>
<evidence type="ECO:0000256" key="4">
    <source>
        <dbReference type="ARBA" id="ARBA00022490"/>
    </source>
</evidence>
<evidence type="ECO:0000256" key="5">
    <source>
        <dbReference type="ARBA" id="ARBA00022593"/>
    </source>
</evidence>
<keyword evidence="3" id="KW-0813">Transport</keyword>
<dbReference type="OrthoDB" id="2187at2759"/>
<dbReference type="Pfam" id="PF17862">
    <property type="entry name" value="AAA_lid_3"/>
    <property type="match status" value="1"/>
</dbReference>
<feature type="region of interest" description="Disordered" evidence="18">
    <location>
        <begin position="187"/>
        <end position="225"/>
    </location>
</feature>
<dbReference type="CDD" id="cd19526">
    <property type="entry name" value="RecA-like_PEX1_r2"/>
    <property type="match status" value="1"/>
</dbReference>
<dbReference type="GO" id="GO:0005524">
    <property type="term" value="F:ATP binding"/>
    <property type="evidence" value="ECO:0007669"/>
    <property type="project" value="UniProtKB-KW"/>
</dbReference>
<keyword evidence="8" id="KW-0378">Hydrolase</keyword>
<dbReference type="SUPFAM" id="SSF52540">
    <property type="entry name" value="P-loop containing nucleoside triphosphate hydrolases"/>
    <property type="match status" value="2"/>
</dbReference>
<dbReference type="GO" id="GO:0016558">
    <property type="term" value="P:protein import into peroxisome matrix"/>
    <property type="evidence" value="ECO:0007669"/>
    <property type="project" value="TreeGrafter"/>
</dbReference>
<feature type="compositionally biased region" description="Low complexity" evidence="18">
    <location>
        <begin position="207"/>
        <end position="225"/>
    </location>
</feature>
<dbReference type="InterPro" id="IPR003959">
    <property type="entry name" value="ATPase_AAA_core"/>
</dbReference>
<sequence>MPRRARIHFVSLKSSLVNLPISIYGPLLERGVRPQGLAVHLSLVPPPGRPKKEAYVGWTGMASASSLASFNAGDAGESAGTVEIDPQYAMGLGFVQGDMVEIGLLHDLSYATSIGTEPVSSDDWEIIEIHASHVESTLLSQVRVASVGQEIDVWVLGRTRVRLTVVSLDPQNKGALLLTTNTEVSIAPKLHKRKQGQPSKPGPPQPTTSVAESQPPSQSTPAASSKHVLRVLPANVLSTPVPTHSEAESLAFVSPATLLKLGFSGEAGTFFKAQVKRIAPPVDPTKEKREDEEPVAKVLNPGEVAPPKTPGTVYVGSLPDIPTGHVVLPVAVADIEDWDLIGLATTADVVSIDLFVGAHTTLPSPKFLAGIDDVLTKCTEFCLKSFIVQSTKVNVRGVSSLLVTGRSGAGKTSIVKTVSSRLQRDPRIHAYIEYVDLAPYTEKPISVIKGLFKYWFDRAAFHKPSILILDNIEHLLKAEEENTDSFRTRQLVELFVHLFSSSPRSASPNARGIVLLATAPSASALHPLLNSKHVFTETVHVKAPNKDARRDILAQIVKERLSAAEDMDEDKETPLNYTYLATQTEGYSAIDLQDLVARATHVAAVRAATGESQPRLTQGDFETVQIDFVPLSLREVKMQKSDITWSDIGGLRDTKQVLRETLEWPTKYGPIFAQSPLRLRSGLLLYGYPGCGKTLLASAVAKECGLNFISVKGPEVLNKYIGASEKTVRDLFERASAAKPCVLFFDEFDSIAPKRGHDSTGVTDRVVNQMLTQMDGAEGLDGVYVLAATSRPDLIDSALLRPGRLDKSLLCNMPDVEERKDILLAVTRKVVLDPGVDLDEVAAATEGFSGADLQALVYNANLEAVHASINIDVSGSSARDEEDPIEFKTIGGPNAQAVSSKAEKMAMQKRLRLIQASIQRRPQLTQAASPSAPTKVEKKKHIILPEHLRNVLKTTRPSVPLDERHRLDRIYREFTSDRTGEMPAPPNGEGIGIRASLA</sequence>
<dbReference type="Gene3D" id="1.10.8.60">
    <property type="match status" value="2"/>
</dbReference>
<dbReference type="Proteomes" id="UP000054007">
    <property type="component" value="Unassembled WGS sequence"/>
</dbReference>
<dbReference type="STRING" id="1314674.A0A0D7B017"/>
<dbReference type="GO" id="GO:0005778">
    <property type="term" value="C:peroxisomal membrane"/>
    <property type="evidence" value="ECO:0007669"/>
    <property type="project" value="UniProtKB-SubCell"/>
</dbReference>
<name>A0A0D7B017_9AGAR</name>
<organism evidence="20 21">
    <name type="scientific">Cylindrobasidium torrendii FP15055 ss-10</name>
    <dbReference type="NCBI Taxonomy" id="1314674"/>
    <lineage>
        <taxon>Eukaryota</taxon>
        <taxon>Fungi</taxon>
        <taxon>Dikarya</taxon>
        <taxon>Basidiomycota</taxon>
        <taxon>Agaricomycotina</taxon>
        <taxon>Agaricomycetes</taxon>
        <taxon>Agaricomycetidae</taxon>
        <taxon>Agaricales</taxon>
        <taxon>Marasmiineae</taxon>
        <taxon>Physalacriaceae</taxon>
        <taxon>Cylindrobasidium</taxon>
    </lineage>
</organism>
<keyword evidence="4" id="KW-0963">Cytoplasm</keyword>
<proteinExistence type="inferred from homology"/>
<evidence type="ECO:0000313" key="21">
    <source>
        <dbReference type="Proteomes" id="UP000054007"/>
    </source>
</evidence>
<keyword evidence="11" id="KW-0472">Membrane</keyword>
<dbReference type="InterPro" id="IPR003593">
    <property type="entry name" value="AAA+_ATPase"/>
</dbReference>
<evidence type="ECO:0000256" key="10">
    <source>
        <dbReference type="ARBA" id="ARBA00022927"/>
    </source>
</evidence>
<evidence type="ECO:0000256" key="12">
    <source>
        <dbReference type="ARBA" id="ARBA00023140"/>
    </source>
</evidence>
<evidence type="ECO:0000256" key="2">
    <source>
        <dbReference type="ARBA" id="ARBA00006914"/>
    </source>
</evidence>
<dbReference type="PROSITE" id="PS00674">
    <property type="entry name" value="AAA"/>
    <property type="match status" value="1"/>
</dbReference>
<dbReference type="InterPro" id="IPR015342">
    <property type="entry name" value="PEX1-N_C-lobe"/>
</dbReference>
<keyword evidence="21" id="KW-1185">Reference proteome</keyword>
<evidence type="ECO:0000256" key="16">
    <source>
        <dbReference type="ARBA" id="ARBA00048778"/>
    </source>
</evidence>
<evidence type="ECO:0000256" key="15">
    <source>
        <dbReference type="ARBA" id="ARBA00046271"/>
    </source>
</evidence>
<evidence type="ECO:0000256" key="14">
    <source>
        <dbReference type="ARBA" id="ARBA00034532"/>
    </source>
</evidence>
<evidence type="ECO:0000259" key="19">
    <source>
        <dbReference type="SMART" id="SM00382"/>
    </source>
</evidence>
<keyword evidence="12" id="KW-0576">Peroxisome</keyword>
<evidence type="ECO:0000256" key="9">
    <source>
        <dbReference type="ARBA" id="ARBA00022840"/>
    </source>
</evidence>
<dbReference type="Pfam" id="PF00004">
    <property type="entry name" value="AAA"/>
    <property type="match status" value="2"/>
</dbReference>
<dbReference type="EMBL" id="KN880687">
    <property type="protein sequence ID" value="KIY63560.1"/>
    <property type="molecule type" value="Genomic_DNA"/>
</dbReference>
<comment type="subcellular location">
    <subcellularLocation>
        <location evidence="1">Cytoplasm</location>
        <location evidence="1">Cytosol</location>
    </subcellularLocation>
    <subcellularLocation>
        <location evidence="15">Peroxisome membrane</location>
    </subcellularLocation>
</comment>
<keyword evidence="6" id="KW-0677">Repeat</keyword>
<keyword evidence="10" id="KW-0653">Protein transport</keyword>
<evidence type="ECO:0000313" key="20">
    <source>
        <dbReference type="EMBL" id="KIY63560.1"/>
    </source>
</evidence>
<dbReference type="AlphaFoldDB" id="A0A0D7B017"/>
<evidence type="ECO:0000256" key="17">
    <source>
        <dbReference type="ARBA" id="ARBA00064205"/>
    </source>
</evidence>
<dbReference type="Pfam" id="PF09262">
    <property type="entry name" value="PEX-1N"/>
    <property type="match status" value="1"/>
</dbReference>
<evidence type="ECO:0000256" key="6">
    <source>
        <dbReference type="ARBA" id="ARBA00022737"/>
    </source>
</evidence>
<dbReference type="PANTHER" id="PTHR23077:SF12">
    <property type="entry name" value="PEROXISOMAL ATPASE PEX1"/>
    <property type="match status" value="1"/>
</dbReference>